<keyword evidence="7" id="KW-1185">Reference proteome</keyword>
<dbReference type="PANTHER" id="PTHR30055:SF234">
    <property type="entry name" value="HTH-TYPE TRANSCRIPTIONAL REGULATOR BETI"/>
    <property type="match status" value="1"/>
</dbReference>
<dbReference type="KEGG" id="pmet:G4Y79_10525"/>
<dbReference type="InterPro" id="IPR050109">
    <property type="entry name" value="HTH-type_TetR-like_transc_reg"/>
</dbReference>
<feature type="domain" description="HTH tetR-type" evidence="5">
    <location>
        <begin position="30"/>
        <end position="90"/>
    </location>
</feature>
<evidence type="ECO:0000256" key="4">
    <source>
        <dbReference type="PROSITE-ProRule" id="PRU00335"/>
    </source>
</evidence>
<sequence length="256" mass="28928">MGIHYDRKALSGHNAHLSKGACIVPDASLQEPEARILQAARALLLHYGFDKTTLSNIADEAGVARSTLYKHWKRKDDIFRAVLAAESRIYIADVARRIQDDPQGGTFTSVFRHLFLALRDNDFLYALYTNENLILGKYLALLDLKSMYTRRMDLMSHFLTMMQQVGTVRQDVDVQTVGFVMSSIQYGMYRMNELMGGEYPISMDKSMDIVTEMIERYLEPETPGDLDAGKAIMMSFMDNVLSIVDEIESSDALSAD</sequence>
<reference evidence="6 7" key="1">
    <citation type="submission" date="2020-02" db="EMBL/GenBank/DDBJ databases">
        <authorList>
            <person name="Zheng R.K."/>
            <person name="Sun C.M."/>
        </authorList>
    </citation>
    <scope>NUCLEOTIDE SEQUENCE [LARGE SCALE GENOMIC DNA]</scope>
    <source>
        <strain evidence="7">rifampicinis</strain>
    </source>
</reference>
<evidence type="ECO:0000256" key="2">
    <source>
        <dbReference type="ARBA" id="ARBA00023125"/>
    </source>
</evidence>
<dbReference type="AlphaFoldDB" id="A0A7S8ED52"/>
<keyword evidence="3" id="KW-0804">Transcription</keyword>
<dbReference type="SUPFAM" id="SSF46689">
    <property type="entry name" value="Homeodomain-like"/>
    <property type="match status" value="1"/>
</dbReference>
<dbReference type="GO" id="GO:0000976">
    <property type="term" value="F:transcription cis-regulatory region binding"/>
    <property type="evidence" value="ECO:0007669"/>
    <property type="project" value="TreeGrafter"/>
</dbReference>
<dbReference type="Proteomes" id="UP000594468">
    <property type="component" value="Chromosome"/>
</dbReference>
<evidence type="ECO:0000313" key="6">
    <source>
        <dbReference type="EMBL" id="QPC84782.1"/>
    </source>
</evidence>
<dbReference type="InterPro" id="IPR036271">
    <property type="entry name" value="Tet_transcr_reg_TetR-rel_C_sf"/>
</dbReference>
<name>A0A7S8ED52_9CHLR</name>
<gene>
    <name evidence="6" type="ORF">G4Y79_10525</name>
</gene>
<evidence type="ECO:0000256" key="3">
    <source>
        <dbReference type="ARBA" id="ARBA00023163"/>
    </source>
</evidence>
<organism evidence="6 7">
    <name type="scientific">Phototrophicus methaneseepsis</name>
    <dbReference type="NCBI Taxonomy" id="2710758"/>
    <lineage>
        <taxon>Bacteria</taxon>
        <taxon>Bacillati</taxon>
        <taxon>Chloroflexota</taxon>
        <taxon>Candidatus Thermofontia</taxon>
        <taxon>Phototrophicales</taxon>
        <taxon>Phototrophicaceae</taxon>
        <taxon>Phototrophicus</taxon>
    </lineage>
</organism>
<dbReference type="Gene3D" id="1.10.357.10">
    <property type="entry name" value="Tetracycline Repressor, domain 2"/>
    <property type="match status" value="1"/>
</dbReference>
<feature type="DNA-binding region" description="H-T-H motif" evidence="4">
    <location>
        <begin position="53"/>
        <end position="72"/>
    </location>
</feature>
<dbReference type="GO" id="GO:0003700">
    <property type="term" value="F:DNA-binding transcription factor activity"/>
    <property type="evidence" value="ECO:0007669"/>
    <property type="project" value="TreeGrafter"/>
</dbReference>
<dbReference type="EMBL" id="CP062983">
    <property type="protein sequence ID" value="QPC84782.1"/>
    <property type="molecule type" value="Genomic_DNA"/>
</dbReference>
<proteinExistence type="predicted"/>
<dbReference type="InterPro" id="IPR009057">
    <property type="entry name" value="Homeodomain-like_sf"/>
</dbReference>
<dbReference type="InterPro" id="IPR001647">
    <property type="entry name" value="HTH_TetR"/>
</dbReference>
<dbReference type="Pfam" id="PF00440">
    <property type="entry name" value="TetR_N"/>
    <property type="match status" value="1"/>
</dbReference>
<dbReference type="PANTHER" id="PTHR30055">
    <property type="entry name" value="HTH-TYPE TRANSCRIPTIONAL REGULATOR RUTR"/>
    <property type="match status" value="1"/>
</dbReference>
<dbReference type="PROSITE" id="PS50977">
    <property type="entry name" value="HTH_TETR_2"/>
    <property type="match status" value="1"/>
</dbReference>
<dbReference type="PRINTS" id="PR00455">
    <property type="entry name" value="HTHTETR"/>
</dbReference>
<keyword evidence="2 4" id="KW-0238">DNA-binding</keyword>
<evidence type="ECO:0000256" key="1">
    <source>
        <dbReference type="ARBA" id="ARBA00023015"/>
    </source>
</evidence>
<keyword evidence="1" id="KW-0805">Transcription regulation</keyword>
<protein>
    <submittedName>
        <fullName evidence="6">TetR/AcrR family transcriptional regulator</fullName>
    </submittedName>
</protein>
<dbReference type="SUPFAM" id="SSF48498">
    <property type="entry name" value="Tetracyclin repressor-like, C-terminal domain"/>
    <property type="match status" value="1"/>
</dbReference>
<dbReference type="RefSeq" id="WP_195172845.1">
    <property type="nucleotide sequence ID" value="NZ_CP062983.1"/>
</dbReference>
<accession>A0A7S8ED52</accession>
<evidence type="ECO:0000313" key="7">
    <source>
        <dbReference type="Proteomes" id="UP000594468"/>
    </source>
</evidence>
<evidence type="ECO:0000259" key="5">
    <source>
        <dbReference type="PROSITE" id="PS50977"/>
    </source>
</evidence>